<evidence type="ECO:0000313" key="8">
    <source>
        <dbReference type="Proteomes" id="UP000053429"/>
    </source>
</evidence>
<keyword evidence="4" id="KW-0749">Sporulation</keyword>
<accession>A0A101TT59</accession>
<dbReference type="InterPro" id="IPR006776">
    <property type="entry name" value="SsgB"/>
</dbReference>
<reference evidence="7" key="1">
    <citation type="submission" date="2015-10" db="EMBL/GenBank/DDBJ databases">
        <title>Draft genome sequence of Streptomyces caeruleatus NRRL B-24802, type strain for the species Streptomyces caeruleatus.</title>
        <authorList>
            <person name="Ruckert C."/>
            <person name="Winkler A."/>
            <person name="Kalinowski J."/>
            <person name="Kampfer P."/>
            <person name="Glaeser S."/>
        </authorList>
    </citation>
    <scope>NUCLEOTIDE SEQUENCE [LARGE SCALE GENOMIC DNA]</scope>
    <source>
        <strain evidence="7">NRRL B-24802</strain>
    </source>
</reference>
<gene>
    <name evidence="7" type="ORF">AQJ67_28835</name>
</gene>
<keyword evidence="3 7" id="KW-0132">Cell division</keyword>
<organism evidence="7 8">
    <name type="scientific">Streptomyces caeruleatus</name>
    <dbReference type="NCBI Taxonomy" id="661399"/>
    <lineage>
        <taxon>Bacteria</taxon>
        <taxon>Bacillati</taxon>
        <taxon>Actinomycetota</taxon>
        <taxon>Actinomycetes</taxon>
        <taxon>Kitasatosporales</taxon>
        <taxon>Streptomycetaceae</taxon>
        <taxon>Streptomyces</taxon>
    </lineage>
</organism>
<evidence type="ECO:0000256" key="4">
    <source>
        <dbReference type="ARBA" id="ARBA00022969"/>
    </source>
</evidence>
<keyword evidence="5" id="KW-0717">Septation</keyword>
<proteinExistence type="inferred from homology"/>
<comment type="caution">
    <text evidence="7">The sequence shown here is derived from an EMBL/GenBank/DDBJ whole genome shotgun (WGS) entry which is preliminary data.</text>
</comment>
<evidence type="ECO:0000256" key="1">
    <source>
        <dbReference type="ARBA" id="ARBA00004431"/>
    </source>
</evidence>
<dbReference type="EMBL" id="LMWY01000038">
    <property type="protein sequence ID" value="KUN97984.1"/>
    <property type="molecule type" value="Genomic_DNA"/>
</dbReference>
<comment type="subcellular location">
    <subcellularLocation>
        <location evidence="1">Cell septum</location>
    </subcellularLocation>
</comment>
<protein>
    <submittedName>
        <fullName evidence="7">Cell division protein</fullName>
    </submittedName>
</protein>
<dbReference type="Pfam" id="PF04686">
    <property type="entry name" value="SsgA"/>
    <property type="match status" value="1"/>
</dbReference>
<dbReference type="GO" id="GO:0030428">
    <property type="term" value="C:cell septum"/>
    <property type="evidence" value="ECO:0007669"/>
    <property type="project" value="UniProtKB-SubCell"/>
</dbReference>
<evidence type="ECO:0000256" key="5">
    <source>
        <dbReference type="ARBA" id="ARBA00023210"/>
    </source>
</evidence>
<name>A0A101TT59_9ACTN</name>
<dbReference type="Proteomes" id="UP000053429">
    <property type="component" value="Unassembled WGS sequence"/>
</dbReference>
<dbReference type="RefSeq" id="WP_062722235.1">
    <property type="nucleotide sequence ID" value="NZ_KQ948933.1"/>
</dbReference>
<dbReference type="Gene3D" id="2.30.31.20">
    <property type="entry name" value="Sporulation-specific cell division protein SsgB"/>
    <property type="match status" value="1"/>
</dbReference>
<evidence type="ECO:0000256" key="2">
    <source>
        <dbReference type="ARBA" id="ARBA00009323"/>
    </source>
</evidence>
<dbReference type="STRING" id="661399.AQJ67_28835"/>
<evidence type="ECO:0000256" key="6">
    <source>
        <dbReference type="ARBA" id="ARBA00023306"/>
    </source>
</evidence>
<comment type="similarity">
    <text evidence="2">Belongs to the SsgA family.</text>
</comment>
<evidence type="ECO:0000256" key="3">
    <source>
        <dbReference type="ARBA" id="ARBA00022618"/>
    </source>
</evidence>
<dbReference type="OrthoDB" id="3853096at2"/>
<dbReference type="GO" id="GO:0030435">
    <property type="term" value="P:sporulation resulting in formation of a cellular spore"/>
    <property type="evidence" value="ECO:0007669"/>
    <property type="project" value="UniProtKB-KW"/>
</dbReference>
<evidence type="ECO:0000313" key="7">
    <source>
        <dbReference type="EMBL" id="KUN97984.1"/>
    </source>
</evidence>
<dbReference type="AlphaFoldDB" id="A0A101TT59"/>
<dbReference type="InterPro" id="IPR038658">
    <property type="entry name" value="SsgB_sf"/>
</dbReference>
<sequence>MSVVEQYARAHIVTDADLLAEEQDAVPVVLTYDPETDPRLVRIRLPGRRAREWTFSRSLLEQGLRAPAGSGEIQVWPCGRVQTVVEFHSAQGVSVVQFETKALMRFLRRTYLAAAPAAPAASVEREPQLRS</sequence>
<keyword evidence="6" id="KW-0131">Cell cycle</keyword>
<dbReference type="GO" id="GO:0000917">
    <property type="term" value="P:division septum assembly"/>
    <property type="evidence" value="ECO:0007669"/>
    <property type="project" value="UniProtKB-KW"/>
</dbReference>
<keyword evidence="8" id="KW-1185">Reference proteome</keyword>